<evidence type="ECO:0000256" key="1">
    <source>
        <dbReference type="SAM" id="MobiDB-lite"/>
    </source>
</evidence>
<feature type="compositionally biased region" description="Low complexity" evidence="1">
    <location>
        <begin position="111"/>
        <end position="142"/>
    </location>
</feature>
<evidence type="ECO:0000313" key="3">
    <source>
        <dbReference type="EMBL" id="PWN24093.1"/>
    </source>
</evidence>
<dbReference type="RefSeq" id="XP_025351253.1">
    <property type="nucleotide sequence ID" value="XM_025491447.1"/>
</dbReference>
<feature type="region of interest" description="Disordered" evidence="1">
    <location>
        <begin position="86"/>
        <end position="142"/>
    </location>
</feature>
<dbReference type="GeneID" id="37013181"/>
<evidence type="ECO:0000256" key="2">
    <source>
        <dbReference type="SAM" id="Phobius"/>
    </source>
</evidence>
<keyword evidence="2" id="KW-0472">Membrane</keyword>
<gene>
    <name evidence="3" type="ORF">BCV69DRAFT_279994</name>
</gene>
<dbReference type="Proteomes" id="UP000245942">
    <property type="component" value="Unassembled WGS sequence"/>
</dbReference>
<dbReference type="STRING" id="1684307.A0A316UJG3"/>
<keyword evidence="4" id="KW-1185">Reference proteome</keyword>
<reference evidence="3 4" key="1">
    <citation type="journal article" date="2018" name="Mol. Biol. Evol.">
        <title>Broad Genomic Sampling Reveals a Smut Pathogenic Ancestry of the Fungal Clade Ustilaginomycotina.</title>
        <authorList>
            <person name="Kijpornyongpan T."/>
            <person name="Mondo S.J."/>
            <person name="Barry K."/>
            <person name="Sandor L."/>
            <person name="Lee J."/>
            <person name="Lipzen A."/>
            <person name="Pangilinan J."/>
            <person name="LaButti K."/>
            <person name="Hainaut M."/>
            <person name="Henrissat B."/>
            <person name="Grigoriev I.V."/>
            <person name="Spatafora J.W."/>
            <person name="Aime M.C."/>
        </authorList>
    </citation>
    <scope>NUCLEOTIDE SEQUENCE [LARGE SCALE GENOMIC DNA]</scope>
    <source>
        <strain evidence="3 4">MCA 4718</strain>
    </source>
</reference>
<evidence type="ECO:0000313" key="4">
    <source>
        <dbReference type="Proteomes" id="UP000245942"/>
    </source>
</evidence>
<dbReference type="EMBL" id="KZ819321">
    <property type="protein sequence ID" value="PWN24093.1"/>
    <property type="molecule type" value="Genomic_DNA"/>
</dbReference>
<keyword evidence="2" id="KW-1133">Transmembrane helix</keyword>
<evidence type="ECO:0008006" key="5">
    <source>
        <dbReference type="Google" id="ProtNLM"/>
    </source>
</evidence>
<name>A0A316UJG3_9BASI</name>
<feature type="region of interest" description="Disordered" evidence="1">
    <location>
        <begin position="255"/>
        <end position="281"/>
    </location>
</feature>
<feature type="transmembrane region" description="Helical" evidence="2">
    <location>
        <begin position="219"/>
        <end position="242"/>
    </location>
</feature>
<organism evidence="3 4">
    <name type="scientific">Pseudomicrostroma glucosiphilum</name>
    <dbReference type="NCBI Taxonomy" id="1684307"/>
    <lineage>
        <taxon>Eukaryota</taxon>
        <taxon>Fungi</taxon>
        <taxon>Dikarya</taxon>
        <taxon>Basidiomycota</taxon>
        <taxon>Ustilaginomycotina</taxon>
        <taxon>Exobasidiomycetes</taxon>
        <taxon>Microstromatales</taxon>
        <taxon>Microstromatales incertae sedis</taxon>
        <taxon>Pseudomicrostroma</taxon>
    </lineage>
</organism>
<dbReference type="AlphaFoldDB" id="A0A316UJG3"/>
<accession>A0A316UJG3</accession>
<protein>
    <recommendedName>
        <fullName evidence="5">Mid2 domain-containing protein</fullName>
    </recommendedName>
</protein>
<sequence>MTHTSICSTVVSKPPLLARAKAPRLGQKIIDDLLPQQTASASASDAVDSSTSSADADAVQARALWAKRKPAVASVTMTITVPAVSRPTATTSSVGPRLGQVVSINDEEDATSTSSSASRTTSTTSSSRNTSKSTSSLETKTSSSSTQTASSIIAAITTASPSTSSTLTSLSSTSLVPTTNAASSQTPLSSTASSSAAASATALVAASASGSKSLSHNTVLLVVLIVGAVIIAVVVACGLAWLCRRSRKHARITENGEDGDFYTQPWAPRRPSLPSEAAESKEDLGMNQPYYDSYLAGAIPQYTAEVDPRANRISQASIVLAPPYKLKSPVIGEDGFSHSLHSSEHGHGPVYAHS</sequence>
<keyword evidence="2" id="KW-0812">Transmembrane</keyword>
<proteinExistence type="predicted"/>